<organism evidence="20 21">
    <name type="scientific">Alternaria alternata</name>
    <name type="common">Alternaria rot fungus</name>
    <name type="synonym">Torula alternata</name>
    <dbReference type="NCBI Taxonomy" id="5599"/>
    <lineage>
        <taxon>Eukaryota</taxon>
        <taxon>Fungi</taxon>
        <taxon>Dikarya</taxon>
        <taxon>Ascomycota</taxon>
        <taxon>Pezizomycotina</taxon>
        <taxon>Dothideomycetes</taxon>
        <taxon>Pleosporomycetidae</taxon>
        <taxon>Pleosporales</taxon>
        <taxon>Pleosporineae</taxon>
        <taxon>Pleosporaceae</taxon>
        <taxon>Alternaria</taxon>
        <taxon>Alternaria sect. Alternaria</taxon>
        <taxon>Alternaria alternata complex</taxon>
    </lineage>
</organism>
<evidence type="ECO:0000256" key="13">
    <source>
        <dbReference type="ARBA" id="ARBA00023136"/>
    </source>
</evidence>
<dbReference type="InterPro" id="IPR045175">
    <property type="entry name" value="M28_fam"/>
</dbReference>
<dbReference type="GO" id="GO:0008235">
    <property type="term" value="F:metalloexopeptidase activity"/>
    <property type="evidence" value="ECO:0007669"/>
    <property type="project" value="InterPro"/>
</dbReference>
<evidence type="ECO:0000256" key="8">
    <source>
        <dbReference type="ARBA" id="ARBA00022723"/>
    </source>
</evidence>
<comment type="cofactor">
    <cofactor evidence="1">
        <name>Zn(2+)</name>
        <dbReference type="ChEBI" id="CHEBI:29105"/>
    </cofactor>
</comment>
<comment type="subcellular location">
    <subcellularLocation>
        <location evidence="2">Membrane</location>
        <topology evidence="2">Multi-pass membrane protein</topology>
    </subcellularLocation>
    <subcellularLocation>
        <location evidence="3">Secreted</location>
    </subcellularLocation>
</comment>
<dbReference type="SMART" id="SM00679">
    <property type="entry name" value="CTNS"/>
    <property type="match status" value="2"/>
</dbReference>
<reference evidence="20 21" key="1">
    <citation type="submission" date="2016-05" db="EMBL/GenBank/DDBJ databases">
        <title>Comparative analysis of secretome profiles of manganese(II)-oxidizing ascomycete fungi.</title>
        <authorList>
            <consortium name="DOE Joint Genome Institute"/>
            <person name="Zeiner C.A."/>
            <person name="Purvine S.O."/>
            <person name="Zink E.M."/>
            <person name="Wu S."/>
            <person name="Pasa-Tolic L."/>
            <person name="Chaput D.L."/>
            <person name="Haridas S."/>
            <person name="Grigoriev I.V."/>
            <person name="Santelli C.M."/>
            <person name="Hansel C.M."/>
        </authorList>
    </citation>
    <scope>NUCLEOTIDE SEQUENCE [LARGE SCALE GENOMIC DNA]</scope>
    <source>
        <strain evidence="20 21">SRC1lrK2f</strain>
    </source>
</reference>
<sequence>MYPDDPRCTELAYPDLVNFGVSVFIVVGILVSYLPQHYKIIARRSSRGLSPMFVLLGTVSGTASIANILTLPESTRDMGCCKEIGSFPCAAAMLGIVQIGVQWSCFFFIMLLFLIFFPRGSSPDVEEGQDTDMPTWKEAVLVLGVSLAFFVVAFIGSVVFVYALPSHVRGWANFLGLLATVLAAIQYIPQIFMTWRLQETGSLSIPMMCIQTPGSFVFAASLYARLGPGGWSAWGLFIFTGILQGFLLVMGLSFVLRDRKAQKSQQLDDANGSDTAGDSERAPLLHGQRPEQQMKVSSAIVLAGAAQAFAAVRPRPLVSSGPIQAEIKTEKLMSNLKAFDSIAKANGGNRAFGLPGYAASVDYMLAKTQNTHFKTWTQDFPALFNRVDSIEFSVSNSSYRVIGLSYSPSTTPEGLTLPLVLGPSGAEGCTNEAYDSLDVEGKIVLVQRGACPDGTTLAGRMKPAAAAGASAVIIYASDTANVTGGTLSNPNPEYVSTGYINLADAEPLVARLKAGETIEAYFQQTQTVETRITQNVFTETKDGDPTNVIMLGAHLDSVQAGAGINDDGSGSTLILEIAKALRRFGVKNKVRFAWWGAEENGLLGSKYYTQNLNATEANNILTYLNFDMVSRGYFGVFDGDGSTFNLTGAPGSAAIEKLFVEHFEKEGVNVTAARFTGGSDYQSFMNIGKPVGGLHTGTGVEQDPCYHQACDTIDNPNPETLTINAKAAAHVLSILATRGEEIIPKSPVNASMITERGIIGVEPRWTLPAEGEMHLSTCGHEI</sequence>
<evidence type="ECO:0000256" key="12">
    <source>
        <dbReference type="ARBA" id="ARBA00022989"/>
    </source>
</evidence>
<proteinExistence type="inferred from homology"/>
<feature type="transmembrane region" description="Helical" evidence="17">
    <location>
        <begin position="48"/>
        <end position="70"/>
    </location>
</feature>
<dbReference type="Pfam" id="PF04389">
    <property type="entry name" value="Peptidase_M28"/>
    <property type="match status" value="1"/>
</dbReference>
<feature type="region of interest" description="Disordered" evidence="16">
    <location>
        <begin position="265"/>
        <end position="289"/>
    </location>
</feature>
<dbReference type="Pfam" id="PF02225">
    <property type="entry name" value="PA"/>
    <property type="match status" value="1"/>
</dbReference>
<dbReference type="Proteomes" id="UP000077248">
    <property type="component" value="Unassembled WGS sequence"/>
</dbReference>
<dbReference type="SUPFAM" id="SSF53187">
    <property type="entry name" value="Zn-dependent exopeptidases"/>
    <property type="match status" value="1"/>
</dbReference>
<dbReference type="InterPro" id="IPR003137">
    <property type="entry name" value="PA_domain"/>
</dbReference>
<dbReference type="PANTHER" id="PTHR12147:SF26">
    <property type="entry name" value="PEPTIDASE M28 DOMAIN-CONTAINING PROTEIN"/>
    <property type="match status" value="1"/>
</dbReference>
<feature type="transmembrane region" description="Helical" evidence="17">
    <location>
        <begin position="236"/>
        <end position="256"/>
    </location>
</feature>
<evidence type="ECO:0000313" key="21">
    <source>
        <dbReference type="Proteomes" id="UP000077248"/>
    </source>
</evidence>
<dbReference type="VEuPathDB" id="FungiDB:CC77DRAFT_1001572"/>
<evidence type="ECO:0000256" key="3">
    <source>
        <dbReference type="ARBA" id="ARBA00004613"/>
    </source>
</evidence>
<dbReference type="GeneID" id="29108750"/>
<dbReference type="PANTHER" id="PTHR12147">
    <property type="entry name" value="METALLOPEPTIDASE M28 FAMILY MEMBER"/>
    <property type="match status" value="1"/>
</dbReference>
<evidence type="ECO:0000256" key="16">
    <source>
        <dbReference type="SAM" id="MobiDB-lite"/>
    </source>
</evidence>
<feature type="transmembrane region" description="Helical" evidence="17">
    <location>
        <begin position="201"/>
        <end position="224"/>
    </location>
</feature>
<dbReference type="CDD" id="cd04816">
    <property type="entry name" value="PA_SaNapH_like"/>
    <property type="match status" value="1"/>
</dbReference>
<evidence type="ECO:0000256" key="6">
    <source>
        <dbReference type="ARBA" id="ARBA00022670"/>
    </source>
</evidence>
<dbReference type="EC" id="3.4.-.-" evidence="15"/>
<evidence type="ECO:0000256" key="7">
    <source>
        <dbReference type="ARBA" id="ARBA00022692"/>
    </source>
</evidence>
<evidence type="ECO:0000256" key="10">
    <source>
        <dbReference type="ARBA" id="ARBA00022801"/>
    </source>
</evidence>
<keyword evidence="9" id="KW-0732">Signal</keyword>
<dbReference type="InterPro" id="IPR046450">
    <property type="entry name" value="PA_dom_sf"/>
</dbReference>
<dbReference type="GO" id="GO:0005576">
    <property type="term" value="C:extracellular region"/>
    <property type="evidence" value="ECO:0007669"/>
    <property type="project" value="UniProtKB-SubCell"/>
</dbReference>
<evidence type="ECO:0000256" key="15">
    <source>
        <dbReference type="RuleBase" id="RU361240"/>
    </source>
</evidence>
<dbReference type="Gene3D" id="1.20.1280.290">
    <property type="match status" value="2"/>
</dbReference>
<dbReference type="Pfam" id="PF04193">
    <property type="entry name" value="PQ-loop"/>
    <property type="match status" value="2"/>
</dbReference>
<evidence type="ECO:0000256" key="9">
    <source>
        <dbReference type="ARBA" id="ARBA00022729"/>
    </source>
</evidence>
<dbReference type="Gene3D" id="3.40.630.10">
    <property type="entry name" value="Zn peptidases"/>
    <property type="match status" value="1"/>
</dbReference>
<dbReference type="GO" id="GO:0016020">
    <property type="term" value="C:membrane"/>
    <property type="evidence" value="ECO:0007669"/>
    <property type="project" value="UniProtKB-SubCell"/>
</dbReference>
<feature type="domain" description="PA" evidence="18">
    <location>
        <begin position="416"/>
        <end position="507"/>
    </location>
</feature>
<evidence type="ECO:0000259" key="19">
    <source>
        <dbReference type="Pfam" id="PF04389"/>
    </source>
</evidence>
<feature type="transmembrane region" description="Helical" evidence="17">
    <location>
        <begin position="16"/>
        <end position="36"/>
    </location>
</feature>
<comment type="similarity">
    <text evidence="4">Belongs to the peptidase M28 family. M28B subfamily.</text>
</comment>
<accession>A0A177D473</accession>
<evidence type="ECO:0000256" key="17">
    <source>
        <dbReference type="SAM" id="Phobius"/>
    </source>
</evidence>
<evidence type="ECO:0000313" key="20">
    <source>
        <dbReference type="EMBL" id="OAG14288.1"/>
    </source>
</evidence>
<dbReference type="RefSeq" id="XP_018379709.1">
    <property type="nucleotide sequence ID" value="XM_018523156.1"/>
</dbReference>
<keyword evidence="13 17" id="KW-0472">Membrane</keyword>
<feature type="transmembrane region" description="Helical" evidence="17">
    <location>
        <begin position="90"/>
        <end position="118"/>
    </location>
</feature>
<dbReference type="EMBL" id="KV441501">
    <property type="protein sequence ID" value="OAG14288.1"/>
    <property type="molecule type" value="Genomic_DNA"/>
</dbReference>
<dbReference type="InterPro" id="IPR006603">
    <property type="entry name" value="PQ-loop_rpt"/>
</dbReference>
<evidence type="ECO:0000256" key="2">
    <source>
        <dbReference type="ARBA" id="ARBA00004141"/>
    </source>
</evidence>
<dbReference type="InterPro" id="IPR007484">
    <property type="entry name" value="Peptidase_M28"/>
</dbReference>
<keyword evidence="11 15" id="KW-0862">Zinc</keyword>
<evidence type="ECO:0000256" key="1">
    <source>
        <dbReference type="ARBA" id="ARBA00001947"/>
    </source>
</evidence>
<dbReference type="KEGG" id="aalt:CC77DRAFT_1001572"/>
<keyword evidence="12 17" id="KW-1133">Transmembrane helix</keyword>
<feature type="transmembrane region" description="Helical" evidence="17">
    <location>
        <begin position="139"/>
        <end position="164"/>
    </location>
</feature>
<keyword evidence="14" id="KW-0325">Glycoprotein</keyword>
<name>A0A177D473_ALTAL</name>
<keyword evidence="21" id="KW-1185">Reference proteome</keyword>
<keyword evidence="10 15" id="KW-0378">Hydrolase</keyword>
<gene>
    <name evidence="20" type="ORF">CC77DRAFT_1001572</name>
</gene>
<feature type="transmembrane region" description="Helical" evidence="17">
    <location>
        <begin position="170"/>
        <end position="189"/>
    </location>
</feature>
<feature type="compositionally biased region" description="Polar residues" evidence="16">
    <location>
        <begin position="265"/>
        <end position="276"/>
    </location>
</feature>
<evidence type="ECO:0000256" key="14">
    <source>
        <dbReference type="ARBA" id="ARBA00023180"/>
    </source>
</evidence>
<feature type="domain" description="Peptidase M28" evidence="19">
    <location>
        <begin position="535"/>
        <end position="731"/>
    </location>
</feature>
<dbReference type="Gene3D" id="3.50.30.30">
    <property type="match status" value="1"/>
</dbReference>
<evidence type="ECO:0000256" key="4">
    <source>
        <dbReference type="ARBA" id="ARBA00005634"/>
    </source>
</evidence>
<keyword evidence="5" id="KW-0964">Secreted</keyword>
<evidence type="ECO:0000256" key="11">
    <source>
        <dbReference type="ARBA" id="ARBA00022833"/>
    </source>
</evidence>
<protein>
    <recommendedName>
        <fullName evidence="15">Peptide hydrolase</fullName>
        <ecNumber evidence="15">3.4.-.-</ecNumber>
    </recommendedName>
</protein>
<keyword evidence="6 15" id="KW-0645">Protease</keyword>
<evidence type="ECO:0000256" key="5">
    <source>
        <dbReference type="ARBA" id="ARBA00022525"/>
    </source>
</evidence>
<keyword evidence="8 15" id="KW-0479">Metal-binding</keyword>
<keyword evidence="7 17" id="KW-0812">Transmembrane</keyword>
<dbReference type="AlphaFoldDB" id="A0A177D473"/>
<dbReference type="GO" id="GO:0046872">
    <property type="term" value="F:metal ion binding"/>
    <property type="evidence" value="ECO:0007669"/>
    <property type="project" value="UniProtKB-KW"/>
</dbReference>
<dbReference type="SUPFAM" id="SSF52025">
    <property type="entry name" value="PA domain"/>
    <property type="match status" value="1"/>
</dbReference>
<evidence type="ECO:0000259" key="18">
    <source>
        <dbReference type="Pfam" id="PF02225"/>
    </source>
</evidence>
<dbReference type="GO" id="GO:0006508">
    <property type="term" value="P:proteolysis"/>
    <property type="evidence" value="ECO:0007669"/>
    <property type="project" value="UniProtKB-KW"/>
</dbReference>